<evidence type="ECO:0000313" key="3">
    <source>
        <dbReference type="Proteomes" id="UP000076154"/>
    </source>
</evidence>
<evidence type="ECO:0000313" key="2">
    <source>
        <dbReference type="EMBL" id="RDB18828.1"/>
    </source>
</evidence>
<accession>A0A369JAE1</accession>
<name>A0A369JAE1_HYPMA</name>
<proteinExistence type="predicted"/>
<dbReference type="EMBL" id="LUEZ02000087">
    <property type="protein sequence ID" value="RDB18828.1"/>
    <property type="molecule type" value="Genomic_DNA"/>
</dbReference>
<sequence>MEQRTHPDPSRSWPSFTPTASHLNRIIHSLVRNHFSSIKAPLLTLSQSVMHVHINITLFALVAAPVLAYPTLRQTSSTTPAPMSASNVGIISTQETVITQLLEARTPYKPPRKALHEMSREQLQVRRANVNKNIRESVATEVHLRQAHQDAVVTGKDAERIGNQWRAAKAALDAWNAELVELQQRIDNWRYLPSRSR</sequence>
<feature type="coiled-coil region" evidence="1">
    <location>
        <begin position="165"/>
        <end position="192"/>
    </location>
</feature>
<gene>
    <name evidence="2" type="ORF">Hypma_014524</name>
</gene>
<dbReference type="InParanoid" id="A0A369JAE1"/>
<protein>
    <submittedName>
        <fullName evidence="2">Uncharacterized protein</fullName>
    </submittedName>
</protein>
<keyword evidence="1" id="KW-0175">Coiled coil</keyword>
<reference evidence="2" key="1">
    <citation type="submission" date="2018-04" db="EMBL/GenBank/DDBJ databases">
        <title>Whole genome sequencing of Hypsizygus marmoreus.</title>
        <authorList>
            <person name="Choi I.-G."/>
            <person name="Min B."/>
            <person name="Kim J.-G."/>
            <person name="Kim S."/>
            <person name="Oh Y.-L."/>
            <person name="Kong W.-S."/>
            <person name="Park H."/>
            <person name="Jeong J."/>
            <person name="Song E.-S."/>
        </authorList>
    </citation>
    <scope>NUCLEOTIDE SEQUENCE [LARGE SCALE GENOMIC DNA]</scope>
    <source>
        <strain evidence="2">51987-8</strain>
    </source>
</reference>
<dbReference type="AlphaFoldDB" id="A0A369JAE1"/>
<dbReference type="Proteomes" id="UP000076154">
    <property type="component" value="Unassembled WGS sequence"/>
</dbReference>
<evidence type="ECO:0000256" key="1">
    <source>
        <dbReference type="SAM" id="Coils"/>
    </source>
</evidence>
<keyword evidence="3" id="KW-1185">Reference proteome</keyword>
<organism evidence="2 3">
    <name type="scientific">Hypsizygus marmoreus</name>
    <name type="common">White beech mushroom</name>
    <name type="synonym">Agaricus marmoreus</name>
    <dbReference type="NCBI Taxonomy" id="39966"/>
    <lineage>
        <taxon>Eukaryota</taxon>
        <taxon>Fungi</taxon>
        <taxon>Dikarya</taxon>
        <taxon>Basidiomycota</taxon>
        <taxon>Agaricomycotina</taxon>
        <taxon>Agaricomycetes</taxon>
        <taxon>Agaricomycetidae</taxon>
        <taxon>Agaricales</taxon>
        <taxon>Tricholomatineae</taxon>
        <taxon>Lyophyllaceae</taxon>
        <taxon>Hypsizygus</taxon>
    </lineage>
</organism>
<comment type="caution">
    <text evidence="2">The sequence shown here is derived from an EMBL/GenBank/DDBJ whole genome shotgun (WGS) entry which is preliminary data.</text>
</comment>